<accession>A0A1I7RIH1</accession>
<gene>
    <name evidence="1" type="ORF">BXYJ_LOCUS485</name>
</gene>
<proteinExistence type="predicted"/>
<dbReference type="Proteomes" id="UP000659654">
    <property type="component" value="Unassembled WGS sequence"/>
</dbReference>
<dbReference type="WBParaSite" id="BXY_0050200.1">
    <property type="protein sequence ID" value="BXY_0050200.1"/>
    <property type="gene ID" value="BXY_0050200"/>
</dbReference>
<dbReference type="Proteomes" id="UP000095284">
    <property type="component" value="Unplaced"/>
</dbReference>
<reference evidence="1" key="2">
    <citation type="submission" date="2020-09" db="EMBL/GenBank/DDBJ databases">
        <authorList>
            <person name="Kikuchi T."/>
        </authorList>
    </citation>
    <scope>NUCLEOTIDE SEQUENCE</scope>
    <source>
        <strain evidence="1">Ka4C1</strain>
    </source>
</reference>
<name>A0A1I7RIH1_BURXY</name>
<protein>
    <submittedName>
        <fullName evidence="1">(pine wood nematode) hypothetical protein</fullName>
    </submittedName>
</protein>
<dbReference type="EMBL" id="CAJFDI010000001">
    <property type="protein sequence ID" value="CAD5208249.1"/>
    <property type="molecule type" value="Genomic_DNA"/>
</dbReference>
<evidence type="ECO:0000313" key="2">
    <source>
        <dbReference type="Proteomes" id="UP000095284"/>
    </source>
</evidence>
<dbReference type="EMBL" id="CAJFCV020000001">
    <property type="protein sequence ID" value="CAG9080765.1"/>
    <property type="molecule type" value="Genomic_DNA"/>
</dbReference>
<dbReference type="Proteomes" id="UP000582659">
    <property type="component" value="Unassembled WGS sequence"/>
</dbReference>
<dbReference type="AlphaFoldDB" id="A0A1I7RIH1"/>
<reference evidence="4" key="1">
    <citation type="submission" date="2016-11" db="UniProtKB">
        <authorList>
            <consortium name="WormBaseParasite"/>
        </authorList>
    </citation>
    <scope>IDENTIFICATION</scope>
</reference>
<evidence type="ECO:0000313" key="3">
    <source>
        <dbReference type="Proteomes" id="UP000659654"/>
    </source>
</evidence>
<keyword evidence="3" id="KW-1185">Reference proteome</keyword>
<organism evidence="2 4">
    <name type="scientific">Bursaphelenchus xylophilus</name>
    <name type="common">Pinewood nematode worm</name>
    <name type="synonym">Aphelenchoides xylophilus</name>
    <dbReference type="NCBI Taxonomy" id="6326"/>
    <lineage>
        <taxon>Eukaryota</taxon>
        <taxon>Metazoa</taxon>
        <taxon>Ecdysozoa</taxon>
        <taxon>Nematoda</taxon>
        <taxon>Chromadorea</taxon>
        <taxon>Rhabditida</taxon>
        <taxon>Tylenchina</taxon>
        <taxon>Tylenchomorpha</taxon>
        <taxon>Aphelenchoidea</taxon>
        <taxon>Aphelenchoididae</taxon>
        <taxon>Bursaphelenchus</taxon>
    </lineage>
</organism>
<evidence type="ECO:0000313" key="4">
    <source>
        <dbReference type="WBParaSite" id="BXY_0050200.1"/>
    </source>
</evidence>
<sequence length="197" mass="22495">MARRQSLYMKCLGRQRRFDEPIFSMPSTSKENTPPRKPLSLRTLEKLDSIDYSSNVDSSDCDSPLLKVPPTLRSFDKLTVDAIPQYLLNKISTLYAERIERPIEEVFNDLREASRNAQQLGRDRQFAQRFTNILVNFNAIECASSSFADGPEYPPSEAINGSARAHNPDAFSAADKMARLVEILFYVTKNREFLDFC</sequence>
<evidence type="ECO:0000313" key="1">
    <source>
        <dbReference type="EMBL" id="CAD5208249.1"/>
    </source>
</evidence>